<feature type="transmembrane region" description="Helical" evidence="3">
    <location>
        <begin position="20"/>
        <end position="42"/>
    </location>
</feature>
<feature type="transmembrane region" description="Helical" evidence="3">
    <location>
        <begin position="96"/>
        <end position="121"/>
    </location>
</feature>
<keyword evidence="2 3" id="KW-0472">Membrane</keyword>
<keyword evidence="2" id="KW-1003">Cell membrane</keyword>
<proteinExistence type="inferred from homology"/>
<accession>A0ABS9QDJ2</accession>
<protein>
    <recommendedName>
        <fullName evidence="2">Biotin transporter</fullName>
    </recommendedName>
</protein>
<dbReference type="EMBL" id="JAKREW010000007">
    <property type="protein sequence ID" value="MCG7505488.1"/>
    <property type="molecule type" value="Genomic_DNA"/>
</dbReference>
<dbReference type="Pfam" id="PF02632">
    <property type="entry name" value="BioY"/>
    <property type="match status" value="1"/>
</dbReference>
<keyword evidence="2" id="KW-0813">Transport</keyword>
<keyword evidence="5" id="KW-1185">Reference proteome</keyword>
<evidence type="ECO:0000256" key="2">
    <source>
        <dbReference type="PIRNR" id="PIRNR016661"/>
    </source>
</evidence>
<sequence length="195" mass="20378">MASQAGISTLLQRFVGETSLLQKAAVVFAGSLLLWASAKVQLPFYPVPLTMQTFAVLAIGTALGWRLGLATVLLYLAEGAAGLPVFAGTPEKGIGLAYMMGPTGGYLLGYLPAAAICGWLAERGWDRSVALTALAMLAGTVAIYLPGLLWLGALVGWDKPVLAWGLTPFLLGDLLKLSLASAALPLVWRHVGKNS</sequence>
<name>A0ABS9QDJ2_9HYPH</name>
<evidence type="ECO:0000313" key="5">
    <source>
        <dbReference type="Proteomes" id="UP001201701"/>
    </source>
</evidence>
<dbReference type="PIRSF" id="PIRSF016661">
    <property type="entry name" value="BioY"/>
    <property type="match status" value="1"/>
</dbReference>
<feature type="transmembrane region" description="Helical" evidence="3">
    <location>
        <begin position="169"/>
        <end position="188"/>
    </location>
</feature>
<dbReference type="Proteomes" id="UP001201701">
    <property type="component" value="Unassembled WGS sequence"/>
</dbReference>
<comment type="similarity">
    <text evidence="1 2">Belongs to the BioY family.</text>
</comment>
<gene>
    <name evidence="4" type="ORF">L4923_10750</name>
</gene>
<evidence type="ECO:0000313" key="4">
    <source>
        <dbReference type="EMBL" id="MCG7505488.1"/>
    </source>
</evidence>
<comment type="caution">
    <text evidence="4">The sequence shown here is derived from an EMBL/GenBank/DDBJ whole genome shotgun (WGS) entry which is preliminary data.</text>
</comment>
<organism evidence="4 5">
    <name type="scientific">Mesorhizobium retamae</name>
    <dbReference type="NCBI Taxonomy" id="2912854"/>
    <lineage>
        <taxon>Bacteria</taxon>
        <taxon>Pseudomonadati</taxon>
        <taxon>Pseudomonadota</taxon>
        <taxon>Alphaproteobacteria</taxon>
        <taxon>Hyphomicrobiales</taxon>
        <taxon>Phyllobacteriaceae</taxon>
        <taxon>Mesorhizobium</taxon>
    </lineage>
</organism>
<feature type="transmembrane region" description="Helical" evidence="3">
    <location>
        <begin position="54"/>
        <end position="76"/>
    </location>
</feature>
<evidence type="ECO:0000256" key="3">
    <source>
        <dbReference type="SAM" id="Phobius"/>
    </source>
</evidence>
<keyword evidence="3" id="KW-1133">Transmembrane helix</keyword>
<dbReference type="PANTHER" id="PTHR34295">
    <property type="entry name" value="BIOTIN TRANSPORTER BIOY"/>
    <property type="match status" value="1"/>
</dbReference>
<dbReference type="PANTHER" id="PTHR34295:SF1">
    <property type="entry name" value="BIOTIN TRANSPORTER BIOY"/>
    <property type="match status" value="1"/>
</dbReference>
<dbReference type="Gene3D" id="1.10.1760.20">
    <property type="match status" value="1"/>
</dbReference>
<dbReference type="RefSeq" id="WP_239364645.1">
    <property type="nucleotide sequence ID" value="NZ_JAKREW010000007.1"/>
</dbReference>
<reference evidence="4 5" key="1">
    <citation type="submission" date="2022-02" db="EMBL/GenBank/DDBJ databases">
        <title>Draft genome sequence of Mezorhizobium retamae strain IRAMC:0171 isolated from Retama raetam nodules.</title>
        <authorList>
            <person name="Bengaied R."/>
            <person name="Sbissi I."/>
            <person name="Huber K."/>
            <person name="Ghodbane F."/>
            <person name="Nouioui I."/>
            <person name="Tarhouni M."/>
            <person name="Gtari M."/>
        </authorList>
    </citation>
    <scope>NUCLEOTIDE SEQUENCE [LARGE SCALE GENOMIC DNA]</scope>
    <source>
        <strain evidence="4 5">IRAMC:0171</strain>
    </source>
</reference>
<dbReference type="InterPro" id="IPR003784">
    <property type="entry name" value="BioY"/>
</dbReference>
<feature type="transmembrane region" description="Helical" evidence="3">
    <location>
        <begin position="133"/>
        <end position="157"/>
    </location>
</feature>
<comment type="subcellular location">
    <subcellularLocation>
        <location evidence="2">Cell membrane</location>
        <topology evidence="2">Multi-pass membrane protein</topology>
    </subcellularLocation>
</comment>
<evidence type="ECO:0000256" key="1">
    <source>
        <dbReference type="ARBA" id="ARBA00010692"/>
    </source>
</evidence>
<keyword evidence="3" id="KW-0812">Transmembrane</keyword>